<dbReference type="SUPFAM" id="SSF102114">
    <property type="entry name" value="Radical SAM enzymes"/>
    <property type="match status" value="1"/>
</dbReference>
<evidence type="ECO:0000313" key="16">
    <source>
        <dbReference type="EMBL" id="MBO0949433.1"/>
    </source>
</evidence>
<dbReference type="InterPro" id="IPR006638">
    <property type="entry name" value="Elp3/MiaA/NifB-like_rSAM"/>
</dbReference>
<dbReference type="EMBL" id="JAFMYW010000003">
    <property type="protein sequence ID" value="MBO0949433.1"/>
    <property type="molecule type" value="Genomic_DNA"/>
</dbReference>
<dbReference type="InterPro" id="IPR013785">
    <property type="entry name" value="Aldolase_TIM"/>
</dbReference>
<dbReference type="InterPro" id="IPR058240">
    <property type="entry name" value="rSAM_sf"/>
</dbReference>
<comment type="subcellular location">
    <subcellularLocation>
        <location evidence="1 14">Cytoplasm</location>
    </subcellularLocation>
</comment>
<evidence type="ECO:0000256" key="11">
    <source>
        <dbReference type="ARBA" id="ARBA00023014"/>
    </source>
</evidence>
<accession>A0ABS3JHF6</accession>
<reference evidence="16 17" key="1">
    <citation type="submission" date="2021-03" db="EMBL/GenBank/DDBJ databases">
        <title>Fibrella sp. HMF5405 genome sequencing and assembly.</title>
        <authorList>
            <person name="Kang H."/>
            <person name="Kim H."/>
            <person name="Bae S."/>
            <person name="Joh K."/>
        </authorList>
    </citation>
    <scope>NUCLEOTIDE SEQUENCE [LARGE SCALE GENOMIC DNA]</scope>
    <source>
        <strain evidence="16 17">HMF5405</strain>
    </source>
</reference>
<evidence type="ECO:0000256" key="2">
    <source>
        <dbReference type="ARBA" id="ARBA00004785"/>
    </source>
</evidence>
<sequence>MSSLIAKYNVPGPRYTSYPTVPFWNTADFNRYDWQQRLTSAFATSNYTAGISLYIHLPYCESLCTFCGCNKRITRNHGVEEPYVGALLDEWAMYCEWLPERPRLAELHLGGGTPSFFSTHQLRRLLMGIFRYADVVDEPDFGWEGHPNNTSYDHLKTLYEFGFRRVSFGVQDYDLVVQQAIHRHQPFANVRRVTEQAREIGYTSISHDLVFGLPFQQVSSIQDTVKQTLSLRPDRISFYSYAHVPWIKGNGQRGFRDEDLPNGDQKRDLYETGRALFEAGGYTEIGMDHFALPHDSLRKAMKAGTLHRNFMGYTTTRTDVIIGLGASSISDVGTAFMQNEKSIDTYLTEIEANQLPILRGHLLTDDDVKIRQLILDIMCRFQTSWSITDWTGEEWALLTSQLDDLRDDGLLDYDTTGLRVRSEGRPFLRNICMVFDRYLTSSPVLATPVFSQTV</sequence>
<evidence type="ECO:0000256" key="10">
    <source>
        <dbReference type="ARBA" id="ARBA00023004"/>
    </source>
</evidence>
<evidence type="ECO:0000256" key="9">
    <source>
        <dbReference type="ARBA" id="ARBA00023002"/>
    </source>
</evidence>
<dbReference type="Gene3D" id="1.10.10.920">
    <property type="match status" value="1"/>
</dbReference>
<dbReference type="Gene3D" id="3.20.20.70">
    <property type="entry name" value="Aldolase class I"/>
    <property type="match status" value="1"/>
</dbReference>
<dbReference type="NCBIfam" id="TIGR00538">
    <property type="entry name" value="hemN"/>
    <property type="match status" value="1"/>
</dbReference>
<evidence type="ECO:0000256" key="1">
    <source>
        <dbReference type="ARBA" id="ARBA00004496"/>
    </source>
</evidence>
<comment type="subunit">
    <text evidence="4">Monomer.</text>
</comment>
<name>A0ABS3JHF6_9BACT</name>
<keyword evidence="17" id="KW-1185">Reference proteome</keyword>
<keyword evidence="7 14" id="KW-0949">S-adenosyl-L-methionine</keyword>
<dbReference type="Pfam" id="PF04055">
    <property type="entry name" value="Radical_SAM"/>
    <property type="match status" value="1"/>
</dbReference>
<dbReference type="SFLD" id="SFLDG01065">
    <property type="entry name" value="anaerobic_coproporphyrinogen-I"/>
    <property type="match status" value="1"/>
</dbReference>
<dbReference type="InterPro" id="IPR004558">
    <property type="entry name" value="Coprogen_oxidase_HemN"/>
</dbReference>
<evidence type="ECO:0000256" key="8">
    <source>
        <dbReference type="ARBA" id="ARBA00022723"/>
    </source>
</evidence>
<dbReference type="EC" id="1.3.98.3" evidence="14"/>
<dbReference type="PANTHER" id="PTHR13932">
    <property type="entry name" value="COPROPORPHYRINIGEN III OXIDASE"/>
    <property type="match status" value="1"/>
</dbReference>
<evidence type="ECO:0000259" key="15">
    <source>
        <dbReference type="PROSITE" id="PS51918"/>
    </source>
</evidence>
<keyword evidence="10 14" id="KW-0408">Iron</keyword>
<keyword evidence="9 14" id="KW-0560">Oxidoreductase</keyword>
<dbReference type="GO" id="GO:0051989">
    <property type="term" value="F:coproporphyrinogen dehydrogenase activity"/>
    <property type="evidence" value="ECO:0007669"/>
    <property type="project" value="UniProtKB-EC"/>
</dbReference>
<evidence type="ECO:0000256" key="12">
    <source>
        <dbReference type="ARBA" id="ARBA00023244"/>
    </source>
</evidence>
<dbReference type="SMART" id="SM00729">
    <property type="entry name" value="Elp3"/>
    <property type="match status" value="1"/>
</dbReference>
<evidence type="ECO:0000256" key="3">
    <source>
        <dbReference type="ARBA" id="ARBA00005493"/>
    </source>
</evidence>
<keyword evidence="6 14" id="KW-0963">Cytoplasm</keyword>
<evidence type="ECO:0000256" key="5">
    <source>
        <dbReference type="ARBA" id="ARBA00022485"/>
    </source>
</evidence>
<dbReference type="SFLD" id="SFLDS00029">
    <property type="entry name" value="Radical_SAM"/>
    <property type="match status" value="1"/>
</dbReference>
<dbReference type="PANTHER" id="PTHR13932:SF6">
    <property type="entry name" value="OXYGEN-INDEPENDENT COPROPORPHYRINOGEN III OXIDASE"/>
    <property type="match status" value="1"/>
</dbReference>
<proteinExistence type="inferred from homology"/>
<protein>
    <recommendedName>
        <fullName evidence="14">Coproporphyrinogen-III oxidase</fullName>
        <ecNumber evidence="14">1.3.98.3</ecNumber>
    </recommendedName>
</protein>
<keyword evidence="5 14" id="KW-0004">4Fe-4S</keyword>
<keyword evidence="12 14" id="KW-0627">Porphyrin biosynthesis</keyword>
<comment type="catalytic activity">
    <reaction evidence="13 14">
        <text>coproporphyrinogen III + 2 S-adenosyl-L-methionine = protoporphyrinogen IX + 2 5'-deoxyadenosine + 2 L-methionine + 2 CO2</text>
        <dbReference type="Rhea" id="RHEA:15425"/>
        <dbReference type="ChEBI" id="CHEBI:16526"/>
        <dbReference type="ChEBI" id="CHEBI:17319"/>
        <dbReference type="ChEBI" id="CHEBI:57307"/>
        <dbReference type="ChEBI" id="CHEBI:57309"/>
        <dbReference type="ChEBI" id="CHEBI:57844"/>
        <dbReference type="ChEBI" id="CHEBI:59789"/>
        <dbReference type="EC" id="1.3.98.3"/>
    </reaction>
</comment>
<dbReference type="Proteomes" id="UP000664628">
    <property type="component" value="Unassembled WGS sequence"/>
</dbReference>
<dbReference type="PIRSF" id="PIRSF000167">
    <property type="entry name" value="HemN"/>
    <property type="match status" value="1"/>
</dbReference>
<comment type="pathway">
    <text evidence="2 14">Porphyrin-containing compound metabolism; protoporphyrin-IX biosynthesis; protoporphyrinogen-IX from coproporphyrinogen-III (AdoMet route): step 1/1.</text>
</comment>
<keyword evidence="8 14" id="KW-0479">Metal-binding</keyword>
<dbReference type="InterPro" id="IPR034505">
    <property type="entry name" value="Coproporphyrinogen-III_oxidase"/>
</dbReference>
<keyword evidence="11 14" id="KW-0411">Iron-sulfur</keyword>
<evidence type="ECO:0000313" key="17">
    <source>
        <dbReference type="Proteomes" id="UP000664628"/>
    </source>
</evidence>
<dbReference type="InterPro" id="IPR007197">
    <property type="entry name" value="rSAM"/>
</dbReference>
<evidence type="ECO:0000256" key="4">
    <source>
        <dbReference type="ARBA" id="ARBA00011245"/>
    </source>
</evidence>
<dbReference type="RefSeq" id="WP_207329392.1">
    <property type="nucleotide sequence ID" value="NZ_JAFMYW010000003.1"/>
</dbReference>
<evidence type="ECO:0000256" key="6">
    <source>
        <dbReference type="ARBA" id="ARBA00022490"/>
    </source>
</evidence>
<organism evidence="16 17">
    <name type="scientific">Fibrella forsythiae</name>
    <dbReference type="NCBI Taxonomy" id="2817061"/>
    <lineage>
        <taxon>Bacteria</taxon>
        <taxon>Pseudomonadati</taxon>
        <taxon>Bacteroidota</taxon>
        <taxon>Cytophagia</taxon>
        <taxon>Cytophagales</taxon>
        <taxon>Spirosomataceae</taxon>
        <taxon>Fibrella</taxon>
    </lineage>
</organism>
<dbReference type="PROSITE" id="PS51918">
    <property type="entry name" value="RADICAL_SAM"/>
    <property type="match status" value="1"/>
</dbReference>
<feature type="domain" description="Radical SAM core" evidence="15">
    <location>
        <begin position="45"/>
        <end position="279"/>
    </location>
</feature>
<comment type="similarity">
    <text evidence="3 14">Belongs to the anaerobic coproporphyrinogen-III oxidase family.</text>
</comment>
<gene>
    <name evidence="16" type="primary">hemN</name>
    <name evidence="16" type="ORF">J2I46_12630</name>
</gene>
<comment type="caution">
    <text evidence="16">The sequence shown here is derived from an EMBL/GenBank/DDBJ whole genome shotgun (WGS) entry which is preliminary data.</text>
</comment>
<evidence type="ECO:0000256" key="14">
    <source>
        <dbReference type="PIRNR" id="PIRNR000167"/>
    </source>
</evidence>
<evidence type="ECO:0000256" key="7">
    <source>
        <dbReference type="ARBA" id="ARBA00022691"/>
    </source>
</evidence>
<comment type="cofactor">
    <cofactor evidence="14">
        <name>[4Fe-4S] cluster</name>
        <dbReference type="ChEBI" id="CHEBI:49883"/>
    </cofactor>
    <text evidence="14">Binds 1 [4Fe-4S] cluster. The cluster is coordinated with 3 cysteines and an exchangeable S-adenosyl-L-methionine.</text>
</comment>
<evidence type="ECO:0000256" key="13">
    <source>
        <dbReference type="ARBA" id="ARBA00048321"/>
    </source>
</evidence>